<feature type="domain" description="Fungal-type protein kinase" evidence="2">
    <location>
        <begin position="3"/>
        <end position="204"/>
    </location>
</feature>
<feature type="region of interest" description="Disordered" evidence="1">
    <location>
        <begin position="371"/>
        <end position="482"/>
    </location>
</feature>
<accession>A0A9W8J097</accession>
<dbReference type="PANTHER" id="PTHR38248:SF2">
    <property type="entry name" value="FUNK1 11"/>
    <property type="match status" value="1"/>
</dbReference>
<feature type="compositionally biased region" description="Basic residues" evidence="1">
    <location>
        <begin position="468"/>
        <end position="482"/>
    </location>
</feature>
<dbReference type="EMBL" id="JANBPK010001196">
    <property type="protein sequence ID" value="KAJ2925069.1"/>
    <property type="molecule type" value="Genomic_DNA"/>
</dbReference>
<keyword evidence="4" id="KW-1185">Reference proteome</keyword>
<dbReference type="PANTHER" id="PTHR38248">
    <property type="entry name" value="FUNK1 6"/>
    <property type="match status" value="1"/>
</dbReference>
<name>A0A9W8J097_9AGAR</name>
<feature type="compositionally biased region" description="Polar residues" evidence="1">
    <location>
        <begin position="407"/>
        <end position="437"/>
    </location>
</feature>
<dbReference type="OrthoDB" id="5584477at2759"/>
<sequence>MLTISKLNLFHFDRSGAQHTPLFNIHDKPGTFIRLILGLCAAEERTLGLDDTVQWSVGADGRRERGTVKTFGPEQSIVLYDLVMDEQPFVRTNLRGRGTICWSAKNAKGERFIIKDYWVSGDQATEFGLLEEVKGLRGICQMVSHEPSRAQTTDFRGNMDRFEQSAFRNRTATRIVMKAYSPTIENFSSVEQVLAALRDAIAGMEGTRMFQSLMVLRTAEMKEKEISAHDYLDDLEAFFWVFSYLVCFYRADGTPAPKSIFQAHPQSWLKADPVDAHRRKLCFLSLRGIVCEAKLYMDDGWRFACADLFFKFREYMWKLADRKEELAFEDIEGEPDESGPNKFASMLKDVDEHYNHILGLFDEALKKTRAAARATSSSPDPATQPKSSSLSVSQAVHVSVAAPANESPISPQRRATSSSSTDDQPTVVTLSPSTPSDPATLIVTSTSSRGSKRRSHEAHLKDSPTQVKRQRPASRRLLKATR</sequence>
<dbReference type="Proteomes" id="UP001140091">
    <property type="component" value="Unassembled WGS sequence"/>
</dbReference>
<reference evidence="3" key="1">
    <citation type="submission" date="2022-06" db="EMBL/GenBank/DDBJ databases">
        <title>Genome Sequence of Candolleomyces eurysporus.</title>
        <authorList>
            <person name="Buettner E."/>
        </authorList>
    </citation>
    <scope>NUCLEOTIDE SEQUENCE</scope>
    <source>
        <strain evidence="3">VTCC 930004</strain>
    </source>
</reference>
<evidence type="ECO:0000313" key="3">
    <source>
        <dbReference type="EMBL" id="KAJ2925069.1"/>
    </source>
</evidence>
<gene>
    <name evidence="3" type="ORF">H1R20_g12022</name>
</gene>
<dbReference type="Pfam" id="PF17667">
    <property type="entry name" value="Pkinase_fungal"/>
    <property type="match status" value="1"/>
</dbReference>
<feature type="compositionally biased region" description="Low complexity" evidence="1">
    <location>
        <begin position="371"/>
        <end position="404"/>
    </location>
</feature>
<comment type="caution">
    <text evidence="3">The sequence shown here is derived from an EMBL/GenBank/DDBJ whole genome shotgun (WGS) entry which is preliminary data.</text>
</comment>
<evidence type="ECO:0000256" key="1">
    <source>
        <dbReference type="SAM" id="MobiDB-lite"/>
    </source>
</evidence>
<dbReference type="AlphaFoldDB" id="A0A9W8J097"/>
<evidence type="ECO:0000313" key="4">
    <source>
        <dbReference type="Proteomes" id="UP001140091"/>
    </source>
</evidence>
<organism evidence="3 4">
    <name type="scientific">Candolleomyces eurysporus</name>
    <dbReference type="NCBI Taxonomy" id="2828524"/>
    <lineage>
        <taxon>Eukaryota</taxon>
        <taxon>Fungi</taxon>
        <taxon>Dikarya</taxon>
        <taxon>Basidiomycota</taxon>
        <taxon>Agaricomycotina</taxon>
        <taxon>Agaricomycetes</taxon>
        <taxon>Agaricomycetidae</taxon>
        <taxon>Agaricales</taxon>
        <taxon>Agaricineae</taxon>
        <taxon>Psathyrellaceae</taxon>
        <taxon>Candolleomyces</taxon>
    </lineage>
</organism>
<proteinExistence type="predicted"/>
<protein>
    <recommendedName>
        <fullName evidence="2">Fungal-type protein kinase domain-containing protein</fullName>
    </recommendedName>
</protein>
<feature type="non-terminal residue" evidence="3">
    <location>
        <position position="482"/>
    </location>
</feature>
<dbReference type="InterPro" id="IPR040976">
    <property type="entry name" value="Pkinase_fungal"/>
</dbReference>
<evidence type="ECO:0000259" key="2">
    <source>
        <dbReference type="Pfam" id="PF17667"/>
    </source>
</evidence>